<dbReference type="SMART" id="SM00355">
    <property type="entry name" value="ZnF_C2H2"/>
    <property type="match status" value="5"/>
</dbReference>
<evidence type="ECO:0000256" key="4">
    <source>
        <dbReference type="ARBA" id="ARBA00022771"/>
    </source>
</evidence>
<dbReference type="InterPro" id="IPR013087">
    <property type="entry name" value="Znf_C2H2_type"/>
</dbReference>
<dbReference type="KEGG" id="dan:6500964"/>
<dbReference type="InParanoid" id="B3LXH1"/>
<dbReference type="PANTHER" id="PTHR16515:SF49">
    <property type="entry name" value="GASTRULA ZINC FINGER PROTEIN XLCGF49.1-LIKE-RELATED"/>
    <property type="match status" value="1"/>
</dbReference>
<evidence type="ECO:0000313" key="15">
    <source>
        <dbReference type="EMBL" id="EDV42815.1"/>
    </source>
</evidence>
<feature type="region of interest" description="Disordered" evidence="12">
    <location>
        <begin position="345"/>
        <end position="372"/>
    </location>
</feature>
<proteinExistence type="predicted"/>
<evidence type="ECO:0000259" key="13">
    <source>
        <dbReference type="PROSITE" id="PS50157"/>
    </source>
</evidence>
<evidence type="ECO:0008006" key="17">
    <source>
        <dbReference type="Google" id="ProtNLM"/>
    </source>
</evidence>
<feature type="domain" description="C2H2-type" evidence="13">
    <location>
        <begin position="229"/>
        <end position="256"/>
    </location>
</feature>
<dbReference type="PhylomeDB" id="B3LXH1"/>
<dbReference type="GO" id="GO:0008270">
    <property type="term" value="F:zinc ion binding"/>
    <property type="evidence" value="ECO:0007669"/>
    <property type="project" value="UniProtKB-UniRule"/>
</dbReference>
<gene>
    <name evidence="15" type="primary">Dana\GF18186</name>
    <name evidence="15" type="synonym">dana_GLEANR_19445</name>
    <name evidence="15" type="ORF">GF18186</name>
</gene>
<dbReference type="InterPro" id="IPR012934">
    <property type="entry name" value="Znf_AD"/>
</dbReference>
<evidence type="ECO:0000256" key="1">
    <source>
        <dbReference type="ARBA" id="ARBA00004123"/>
    </source>
</evidence>
<evidence type="ECO:0000313" key="16">
    <source>
        <dbReference type="Proteomes" id="UP000007801"/>
    </source>
</evidence>
<evidence type="ECO:0000256" key="5">
    <source>
        <dbReference type="ARBA" id="ARBA00022833"/>
    </source>
</evidence>
<dbReference type="PROSITE" id="PS00028">
    <property type="entry name" value="ZINC_FINGER_C2H2_1"/>
    <property type="match status" value="5"/>
</dbReference>
<dbReference type="FunFam" id="3.30.160.60:FF:003068">
    <property type="entry name" value="GM23957"/>
    <property type="match status" value="1"/>
</dbReference>
<dbReference type="SMR" id="B3LXH1"/>
<reference evidence="15 16" key="1">
    <citation type="journal article" date="2007" name="Nature">
        <title>Evolution of genes and genomes on the Drosophila phylogeny.</title>
        <authorList>
            <consortium name="Drosophila 12 Genomes Consortium"/>
            <person name="Clark A.G."/>
            <person name="Eisen M.B."/>
            <person name="Smith D.R."/>
            <person name="Bergman C.M."/>
            <person name="Oliver B."/>
            <person name="Markow T.A."/>
            <person name="Kaufman T.C."/>
            <person name="Kellis M."/>
            <person name="Gelbart W."/>
            <person name="Iyer V.N."/>
            <person name="Pollard D.A."/>
            <person name="Sackton T.B."/>
            <person name="Larracuente A.M."/>
            <person name="Singh N.D."/>
            <person name="Abad J.P."/>
            <person name="Abt D.N."/>
            <person name="Adryan B."/>
            <person name="Aguade M."/>
            <person name="Akashi H."/>
            <person name="Anderson W.W."/>
            <person name="Aquadro C.F."/>
            <person name="Ardell D.H."/>
            <person name="Arguello R."/>
            <person name="Artieri C.G."/>
            <person name="Barbash D.A."/>
            <person name="Barker D."/>
            <person name="Barsanti P."/>
            <person name="Batterham P."/>
            <person name="Batzoglou S."/>
            <person name="Begun D."/>
            <person name="Bhutkar A."/>
            <person name="Blanco E."/>
            <person name="Bosak S.A."/>
            <person name="Bradley R.K."/>
            <person name="Brand A.D."/>
            <person name="Brent M.R."/>
            <person name="Brooks A.N."/>
            <person name="Brown R.H."/>
            <person name="Butlin R.K."/>
            <person name="Caggese C."/>
            <person name="Calvi B.R."/>
            <person name="Bernardo de Carvalho A."/>
            <person name="Caspi A."/>
            <person name="Castrezana S."/>
            <person name="Celniker S.E."/>
            <person name="Chang J.L."/>
            <person name="Chapple C."/>
            <person name="Chatterji S."/>
            <person name="Chinwalla A."/>
            <person name="Civetta A."/>
            <person name="Clifton S.W."/>
            <person name="Comeron J.M."/>
            <person name="Costello J.C."/>
            <person name="Coyne J.A."/>
            <person name="Daub J."/>
            <person name="David R.G."/>
            <person name="Delcher A.L."/>
            <person name="Delehaunty K."/>
            <person name="Do C.B."/>
            <person name="Ebling H."/>
            <person name="Edwards K."/>
            <person name="Eickbush T."/>
            <person name="Evans J.D."/>
            <person name="Filipski A."/>
            <person name="Findeiss S."/>
            <person name="Freyhult E."/>
            <person name="Fulton L."/>
            <person name="Fulton R."/>
            <person name="Garcia A.C."/>
            <person name="Gardiner A."/>
            <person name="Garfield D.A."/>
            <person name="Garvin B.E."/>
            <person name="Gibson G."/>
            <person name="Gilbert D."/>
            <person name="Gnerre S."/>
            <person name="Godfrey J."/>
            <person name="Good R."/>
            <person name="Gotea V."/>
            <person name="Gravely B."/>
            <person name="Greenberg A.J."/>
            <person name="Griffiths-Jones S."/>
            <person name="Gross S."/>
            <person name="Guigo R."/>
            <person name="Gustafson E.A."/>
            <person name="Haerty W."/>
            <person name="Hahn M.W."/>
            <person name="Halligan D.L."/>
            <person name="Halpern A.L."/>
            <person name="Halter G.M."/>
            <person name="Han M.V."/>
            <person name="Heger A."/>
            <person name="Hillier L."/>
            <person name="Hinrichs A.S."/>
            <person name="Holmes I."/>
            <person name="Hoskins R.A."/>
            <person name="Hubisz M.J."/>
            <person name="Hultmark D."/>
            <person name="Huntley M.A."/>
            <person name="Jaffe D.B."/>
            <person name="Jagadeeshan S."/>
            <person name="Jeck W.R."/>
            <person name="Johnson J."/>
            <person name="Jones C.D."/>
            <person name="Jordan W.C."/>
            <person name="Karpen G.H."/>
            <person name="Kataoka E."/>
            <person name="Keightley P.D."/>
            <person name="Kheradpour P."/>
            <person name="Kirkness E.F."/>
            <person name="Koerich L.B."/>
            <person name="Kristiansen K."/>
            <person name="Kudrna D."/>
            <person name="Kulathinal R.J."/>
            <person name="Kumar S."/>
            <person name="Kwok R."/>
            <person name="Lander E."/>
            <person name="Langley C.H."/>
            <person name="Lapoint R."/>
            <person name="Lazzaro B.P."/>
            <person name="Lee S.J."/>
            <person name="Levesque L."/>
            <person name="Li R."/>
            <person name="Lin C.F."/>
            <person name="Lin M.F."/>
            <person name="Lindblad-Toh K."/>
            <person name="Llopart A."/>
            <person name="Long M."/>
            <person name="Low L."/>
            <person name="Lozovsky E."/>
            <person name="Lu J."/>
            <person name="Luo M."/>
            <person name="Machado C.A."/>
            <person name="Makalowski W."/>
            <person name="Marzo M."/>
            <person name="Matsuda M."/>
            <person name="Matzkin L."/>
            <person name="McAllister B."/>
            <person name="McBride C.S."/>
            <person name="McKernan B."/>
            <person name="McKernan K."/>
            <person name="Mendez-Lago M."/>
            <person name="Minx P."/>
            <person name="Mollenhauer M.U."/>
            <person name="Montooth K."/>
            <person name="Mount S.M."/>
            <person name="Mu X."/>
            <person name="Myers E."/>
            <person name="Negre B."/>
            <person name="Newfeld S."/>
            <person name="Nielsen R."/>
            <person name="Noor M.A."/>
            <person name="O'Grady P."/>
            <person name="Pachter L."/>
            <person name="Papaceit M."/>
            <person name="Parisi M.J."/>
            <person name="Parisi M."/>
            <person name="Parts L."/>
            <person name="Pedersen J.S."/>
            <person name="Pesole G."/>
            <person name="Phillippy A.M."/>
            <person name="Ponting C.P."/>
            <person name="Pop M."/>
            <person name="Porcelli D."/>
            <person name="Powell J.R."/>
            <person name="Prohaska S."/>
            <person name="Pruitt K."/>
            <person name="Puig M."/>
            <person name="Quesneville H."/>
            <person name="Ram K.R."/>
            <person name="Rand D."/>
            <person name="Rasmussen M.D."/>
            <person name="Reed L.K."/>
            <person name="Reenan R."/>
            <person name="Reily A."/>
            <person name="Remington K.A."/>
            <person name="Rieger T.T."/>
            <person name="Ritchie M.G."/>
            <person name="Robin C."/>
            <person name="Rogers Y.H."/>
            <person name="Rohde C."/>
            <person name="Rozas J."/>
            <person name="Rubenfield M.J."/>
            <person name="Ruiz A."/>
            <person name="Russo S."/>
            <person name="Salzberg S.L."/>
            <person name="Sanchez-Gracia A."/>
            <person name="Saranga D.J."/>
            <person name="Sato H."/>
            <person name="Schaeffer S.W."/>
            <person name="Schatz M.C."/>
            <person name="Schlenke T."/>
            <person name="Schwartz R."/>
            <person name="Segarra C."/>
            <person name="Singh R.S."/>
            <person name="Sirot L."/>
            <person name="Sirota M."/>
            <person name="Sisneros N.B."/>
            <person name="Smith C.D."/>
            <person name="Smith T.F."/>
            <person name="Spieth J."/>
            <person name="Stage D.E."/>
            <person name="Stark A."/>
            <person name="Stephan W."/>
            <person name="Strausberg R.L."/>
            <person name="Strempel S."/>
            <person name="Sturgill D."/>
            <person name="Sutton G."/>
            <person name="Sutton G.G."/>
            <person name="Tao W."/>
            <person name="Teichmann S."/>
            <person name="Tobari Y.N."/>
            <person name="Tomimura Y."/>
            <person name="Tsolas J.M."/>
            <person name="Valente V.L."/>
            <person name="Venter E."/>
            <person name="Venter J.C."/>
            <person name="Vicario S."/>
            <person name="Vieira F.G."/>
            <person name="Vilella A.J."/>
            <person name="Villasante A."/>
            <person name="Walenz B."/>
            <person name="Wang J."/>
            <person name="Wasserman M."/>
            <person name="Watts T."/>
            <person name="Wilson D."/>
            <person name="Wilson R.K."/>
            <person name="Wing R.A."/>
            <person name="Wolfner M.F."/>
            <person name="Wong A."/>
            <person name="Wong G.K."/>
            <person name="Wu C.I."/>
            <person name="Wu G."/>
            <person name="Yamamoto D."/>
            <person name="Yang H.P."/>
            <person name="Yang S.P."/>
            <person name="Yorke J.A."/>
            <person name="Yoshida K."/>
            <person name="Zdobnov E."/>
            <person name="Zhang P."/>
            <person name="Zhang Y."/>
            <person name="Zimin A.V."/>
            <person name="Baldwin J."/>
            <person name="Abdouelleil A."/>
            <person name="Abdulkadir J."/>
            <person name="Abebe A."/>
            <person name="Abera B."/>
            <person name="Abreu J."/>
            <person name="Acer S.C."/>
            <person name="Aftuck L."/>
            <person name="Alexander A."/>
            <person name="An P."/>
            <person name="Anderson E."/>
            <person name="Anderson S."/>
            <person name="Arachi H."/>
            <person name="Azer M."/>
            <person name="Bachantsang P."/>
            <person name="Barry A."/>
            <person name="Bayul T."/>
            <person name="Berlin A."/>
            <person name="Bessette D."/>
            <person name="Bloom T."/>
            <person name="Blye J."/>
            <person name="Boguslavskiy L."/>
            <person name="Bonnet C."/>
            <person name="Boukhgalter B."/>
            <person name="Bourzgui I."/>
            <person name="Brown A."/>
            <person name="Cahill P."/>
            <person name="Channer S."/>
            <person name="Cheshatsang Y."/>
            <person name="Chuda L."/>
            <person name="Citroen M."/>
            <person name="Collymore A."/>
            <person name="Cooke P."/>
            <person name="Costello M."/>
            <person name="D'Aco K."/>
            <person name="Daza R."/>
            <person name="De Haan G."/>
            <person name="DeGray S."/>
            <person name="DeMaso C."/>
            <person name="Dhargay N."/>
            <person name="Dooley K."/>
            <person name="Dooley E."/>
            <person name="Doricent M."/>
            <person name="Dorje P."/>
            <person name="Dorjee K."/>
            <person name="Dupes A."/>
            <person name="Elong R."/>
            <person name="Falk J."/>
            <person name="Farina A."/>
            <person name="Faro S."/>
            <person name="Ferguson D."/>
            <person name="Fisher S."/>
            <person name="Foley C.D."/>
            <person name="Franke A."/>
            <person name="Friedrich D."/>
            <person name="Gadbois L."/>
            <person name="Gearin G."/>
            <person name="Gearin C.R."/>
            <person name="Giannoukos G."/>
            <person name="Goode T."/>
            <person name="Graham J."/>
            <person name="Grandbois E."/>
            <person name="Grewal S."/>
            <person name="Gyaltsen K."/>
            <person name="Hafez N."/>
            <person name="Hagos B."/>
            <person name="Hall J."/>
            <person name="Henson C."/>
            <person name="Hollinger A."/>
            <person name="Honan T."/>
            <person name="Huard M.D."/>
            <person name="Hughes L."/>
            <person name="Hurhula B."/>
            <person name="Husby M.E."/>
            <person name="Kamat A."/>
            <person name="Kanga B."/>
            <person name="Kashin S."/>
            <person name="Khazanovich D."/>
            <person name="Kisner P."/>
            <person name="Lance K."/>
            <person name="Lara M."/>
            <person name="Lee W."/>
            <person name="Lennon N."/>
            <person name="Letendre F."/>
            <person name="LeVine R."/>
            <person name="Lipovsky A."/>
            <person name="Liu X."/>
            <person name="Liu J."/>
            <person name="Liu S."/>
            <person name="Lokyitsang T."/>
            <person name="Lokyitsang Y."/>
            <person name="Lubonja R."/>
            <person name="Lui A."/>
            <person name="MacDonald P."/>
            <person name="Magnisalis V."/>
            <person name="Maru K."/>
            <person name="Matthews C."/>
            <person name="McCusker W."/>
            <person name="McDonough S."/>
            <person name="Mehta T."/>
            <person name="Meldrim J."/>
            <person name="Meneus L."/>
            <person name="Mihai O."/>
            <person name="Mihalev A."/>
            <person name="Mihova T."/>
            <person name="Mittelman R."/>
            <person name="Mlenga V."/>
            <person name="Montmayeur A."/>
            <person name="Mulrain L."/>
            <person name="Navidi A."/>
            <person name="Naylor J."/>
            <person name="Negash T."/>
            <person name="Nguyen T."/>
            <person name="Nguyen N."/>
            <person name="Nicol R."/>
            <person name="Norbu C."/>
            <person name="Norbu N."/>
            <person name="Novod N."/>
            <person name="O'Neill B."/>
            <person name="Osman S."/>
            <person name="Markiewicz E."/>
            <person name="Oyono O.L."/>
            <person name="Patti C."/>
            <person name="Phunkhang P."/>
            <person name="Pierre F."/>
            <person name="Priest M."/>
            <person name="Raghuraman S."/>
            <person name="Rege F."/>
            <person name="Reyes R."/>
            <person name="Rise C."/>
            <person name="Rogov P."/>
            <person name="Ross K."/>
            <person name="Ryan E."/>
            <person name="Settipalli S."/>
            <person name="Shea T."/>
            <person name="Sherpa N."/>
            <person name="Shi L."/>
            <person name="Shih D."/>
            <person name="Sparrow T."/>
            <person name="Spaulding J."/>
            <person name="Stalker J."/>
            <person name="Stange-Thomann N."/>
            <person name="Stavropoulos S."/>
            <person name="Stone C."/>
            <person name="Strader C."/>
            <person name="Tesfaye S."/>
            <person name="Thomson T."/>
            <person name="Thoulutsang Y."/>
            <person name="Thoulutsang D."/>
            <person name="Topham K."/>
            <person name="Topping I."/>
            <person name="Tsamla T."/>
            <person name="Vassiliev H."/>
            <person name="Vo A."/>
            <person name="Wangchuk T."/>
            <person name="Wangdi T."/>
            <person name="Weiand M."/>
            <person name="Wilkinson J."/>
            <person name="Wilson A."/>
            <person name="Yadav S."/>
            <person name="Young G."/>
            <person name="Yu Q."/>
            <person name="Zembek L."/>
            <person name="Zhong D."/>
            <person name="Zimmer A."/>
            <person name="Zwirko Z."/>
            <person name="Jaffe D.B."/>
            <person name="Alvarez P."/>
            <person name="Brockman W."/>
            <person name="Butler J."/>
            <person name="Chin C."/>
            <person name="Gnerre S."/>
            <person name="Grabherr M."/>
            <person name="Kleber M."/>
            <person name="Mauceli E."/>
            <person name="MacCallum I."/>
        </authorList>
    </citation>
    <scope>NUCLEOTIDE SEQUENCE [LARGE SCALE GENOMIC DNA]</scope>
    <source>
        <strain evidence="16">Tucson 14024-0371.13</strain>
    </source>
</reference>
<dbReference type="PROSITE" id="PS50157">
    <property type="entry name" value="ZINC_FINGER_C2H2_2"/>
    <property type="match status" value="5"/>
</dbReference>
<evidence type="ECO:0000256" key="6">
    <source>
        <dbReference type="ARBA" id="ARBA00023015"/>
    </source>
</evidence>
<dbReference type="OrthoDB" id="6077919at2759"/>
<dbReference type="PROSITE" id="PS51915">
    <property type="entry name" value="ZAD"/>
    <property type="match status" value="1"/>
</dbReference>
<evidence type="ECO:0000256" key="3">
    <source>
        <dbReference type="ARBA" id="ARBA00022737"/>
    </source>
</evidence>
<dbReference type="GO" id="GO:0010468">
    <property type="term" value="P:regulation of gene expression"/>
    <property type="evidence" value="ECO:0007669"/>
    <property type="project" value="TreeGrafter"/>
</dbReference>
<dbReference type="SMART" id="SM00868">
    <property type="entry name" value="zf-AD"/>
    <property type="match status" value="1"/>
</dbReference>
<evidence type="ECO:0000256" key="7">
    <source>
        <dbReference type="ARBA" id="ARBA00023125"/>
    </source>
</evidence>
<dbReference type="Gene3D" id="3.30.160.60">
    <property type="entry name" value="Classic Zinc Finger"/>
    <property type="match status" value="5"/>
</dbReference>
<evidence type="ECO:0000259" key="14">
    <source>
        <dbReference type="PROSITE" id="PS51915"/>
    </source>
</evidence>
<dbReference type="SUPFAM" id="SSF57667">
    <property type="entry name" value="beta-beta-alpha zinc fingers"/>
    <property type="match status" value="3"/>
</dbReference>
<feature type="binding site" evidence="11">
    <location>
        <position position="55"/>
    </location>
    <ligand>
        <name>Zn(2+)</name>
        <dbReference type="ChEBI" id="CHEBI:29105"/>
    </ligand>
</feature>
<dbReference type="OMA" id="DWMCETC"/>
<evidence type="ECO:0000256" key="9">
    <source>
        <dbReference type="ARBA" id="ARBA00023242"/>
    </source>
</evidence>
<dbReference type="SUPFAM" id="SSF57716">
    <property type="entry name" value="Glucocorticoid receptor-like (DNA-binding domain)"/>
    <property type="match status" value="1"/>
</dbReference>
<name>B3LXH1_DROAN</name>
<feature type="binding site" evidence="11">
    <location>
        <position position="6"/>
    </location>
    <ligand>
        <name>Zn(2+)</name>
        <dbReference type="ChEBI" id="CHEBI:29105"/>
    </ligand>
</feature>
<keyword evidence="6" id="KW-0805">Transcription regulation</keyword>
<dbReference type="GO" id="GO:0005634">
    <property type="term" value="C:nucleus"/>
    <property type="evidence" value="ECO:0007669"/>
    <property type="project" value="UniProtKB-SubCell"/>
</dbReference>
<dbReference type="Proteomes" id="UP000007801">
    <property type="component" value="Unassembled WGS sequence"/>
</dbReference>
<feature type="compositionally biased region" description="Low complexity" evidence="12">
    <location>
        <begin position="348"/>
        <end position="357"/>
    </location>
</feature>
<evidence type="ECO:0000256" key="2">
    <source>
        <dbReference type="ARBA" id="ARBA00022723"/>
    </source>
</evidence>
<evidence type="ECO:0000256" key="11">
    <source>
        <dbReference type="PROSITE-ProRule" id="PRU01263"/>
    </source>
</evidence>
<dbReference type="GO" id="GO:0003677">
    <property type="term" value="F:DNA binding"/>
    <property type="evidence" value="ECO:0007669"/>
    <property type="project" value="UniProtKB-KW"/>
</dbReference>
<evidence type="ECO:0000256" key="10">
    <source>
        <dbReference type="PROSITE-ProRule" id="PRU00042"/>
    </source>
</evidence>
<dbReference type="Pfam" id="PF00096">
    <property type="entry name" value="zf-C2H2"/>
    <property type="match status" value="2"/>
</dbReference>
<feature type="domain" description="C2H2-type" evidence="13">
    <location>
        <begin position="313"/>
        <end position="344"/>
    </location>
</feature>
<dbReference type="GeneID" id="6500964"/>
<keyword evidence="5 11" id="KW-0862">Zinc</keyword>
<dbReference type="Pfam" id="PF07776">
    <property type="entry name" value="zf-AD"/>
    <property type="match status" value="1"/>
</dbReference>
<dbReference type="InterPro" id="IPR050331">
    <property type="entry name" value="Zinc_finger"/>
</dbReference>
<feature type="binding site" evidence="11">
    <location>
        <position position="9"/>
    </location>
    <ligand>
        <name>Zn(2+)</name>
        <dbReference type="ChEBI" id="CHEBI:29105"/>
    </ligand>
</feature>
<dbReference type="eggNOG" id="KOG1721">
    <property type="taxonomic scope" value="Eukaryota"/>
</dbReference>
<comment type="subcellular location">
    <subcellularLocation>
        <location evidence="1">Nucleus</location>
    </subcellularLocation>
</comment>
<dbReference type="FunCoup" id="B3LXH1">
    <property type="interactions" value="1"/>
</dbReference>
<dbReference type="HOGENOM" id="CLU_002678_94_3_1"/>
<dbReference type="Gene3D" id="3.40.1800.20">
    <property type="match status" value="1"/>
</dbReference>
<keyword evidence="4 10" id="KW-0863">Zinc-finger</keyword>
<keyword evidence="7" id="KW-0238">DNA-binding</keyword>
<sequence>MFRNLCRLCATNTSTTNAIKLFLSDTRIILHDIKLLTGLLLQCEPELPDWMCETCQQDLKSAIDFRERCLKSQKIFEEPEADISSASSKTTTHSLSTRLGCVRRSTRCRPRNYKSVEPVLPPTPMEVMIKLESLSNSDGDDDGVDHLDSSHEADLERAIKEMSISEEEEDKPLITKRGKRRGRPKSAVKLKKRPKASLTVFFCDQCGKNITGKSSFDRHLRKHSGIRPFQCQICPARFLSAGELKGHQVMHTGDRNFPCRYCERSYVNYSGRMRHERTHTNDRPFACHQCGKTFTNSYILKNHMLIHTGERLFRCELCQRSFARPTHLNTHYRSNTHKHNVEKAKLGSTSSQSQSQTIEHTKHSSAVETQPEEITYMIEVPLPLDEKQEEDTSLELATLGASTLVYSTN</sequence>
<accession>B3LXH1</accession>
<dbReference type="FunFam" id="3.30.160.60:FF:001049">
    <property type="entry name" value="zinc finger protein 319"/>
    <property type="match status" value="1"/>
</dbReference>
<organism evidence="15 16">
    <name type="scientific">Drosophila ananassae</name>
    <name type="common">Fruit fly</name>
    <dbReference type="NCBI Taxonomy" id="7217"/>
    <lineage>
        <taxon>Eukaryota</taxon>
        <taxon>Metazoa</taxon>
        <taxon>Ecdysozoa</taxon>
        <taxon>Arthropoda</taxon>
        <taxon>Hexapoda</taxon>
        <taxon>Insecta</taxon>
        <taxon>Pterygota</taxon>
        <taxon>Neoptera</taxon>
        <taxon>Endopterygota</taxon>
        <taxon>Diptera</taxon>
        <taxon>Brachycera</taxon>
        <taxon>Muscomorpha</taxon>
        <taxon>Ephydroidea</taxon>
        <taxon>Drosophilidae</taxon>
        <taxon>Drosophila</taxon>
        <taxon>Sophophora</taxon>
    </lineage>
</organism>
<protein>
    <recommendedName>
        <fullName evidence="17">Transcription factor Ouib</fullName>
    </recommendedName>
</protein>
<dbReference type="AlphaFoldDB" id="B3LXH1"/>
<keyword evidence="8" id="KW-0804">Transcription</keyword>
<dbReference type="PANTHER" id="PTHR16515">
    <property type="entry name" value="PR DOMAIN ZINC FINGER PROTEIN"/>
    <property type="match status" value="1"/>
</dbReference>
<feature type="domain" description="C2H2-type" evidence="13">
    <location>
        <begin position="285"/>
        <end position="312"/>
    </location>
</feature>
<evidence type="ECO:0000256" key="8">
    <source>
        <dbReference type="ARBA" id="ARBA00023163"/>
    </source>
</evidence>
<keyword evidence="3" id="KW-0677">Repeat</keyword>
<keyword evidence="2 11" id="KW-0479">Metal-binding</keyword>
<feature type="region of interest" description="Disordered" evidence="12">
    <location>
        <begin position="165"/>
        <end position="187"/>
    </location>
</feature>
<keyword evidence="9" id="KW-0539">Nucleus</keyword>
<feature type="domain" description="C2H2-type" evidence="13">
    <location>
        <begin position="257"/>
        <end position="284"/>
    </location>
</feature>
<dbReference type="InterPro" id="IPR036236">
    <property type="entry name" value="Znf_C2H2_sf"/>
</dbReference>
<dbReference type="STRING" id="7217.B3LXH1"/>
<evidence type="ECO:0000256" key="12">
    <source>
        <dbReference type="SAM" id="MobiDB-lite"/>
    </source>
</evidence>
<dbReference type="EMBL" id="CH902617">
    <property type="protein sequence ID" value="EDV42815.1"/>
    <property type="molecule type" value="Genomic_DNA"/>
</dbReference>
<feature type="compositionally biased region" description="Basic residues" evidence="12">
    <location>
        <begin position="174"/>
        <end position="187"/>
    </location>
</feature>
<dbReference type="Pfam" id="PF12874">
    <property type="entry name" value="zf-met"/>
    <property type="match status" value="1"/>
</dbReference>
<keyword evidence="16" id="KW-1185">Reference proteome</keyword>
<feature type="binding site" evidence="11">
    <location>
        <position position="52"/>
    </location>
    <ligand>
        <name>Zn(2+)</name>
        <dbReference type="ChEBI" id="CHEBI:29105"/>
    </ligand>
</feature>
<feature type="domain" description="C2H2-type" evidence="13">
    <location>
        <begin position="201"/>
        <end position="228"/>
    </location>
</feature>
<feature type="domain" description="ZAD" evidence="14">
    <location>
        <begin position="4"/>
        <end position="79"/>
    </location>
</feature>